<dbReference type="GO" id="GO:0005886">
    <property type="term" value="C:plasma membrane"/>
    <property type="evidence" value="ECO:0007669"/>
    <property type="project" value="UniProtKB-SubCell"/>
</dbReference>
<dbReference type="OrthoDB" id="7274389at2"/>
<feature type="transmembrane region" description="Helical" evidence="7">
    <location>
        <begin position="132"/>
        <end position="153"/>
    </location>
</feature>
<sequence length="267" mass="29109">MNKRPWYLRMLLSAGPMVGALATAIGLWYAVSYLVLSDDRRFMLPPPHQVIRTSLLDPVHLQPMLDALALSVRVAVVGLVIAVVLGVTQAVVMVQTTWLERALYPYAVILQTVPILALVPLLGIWFGYGFSSRVVVCVIISLFPMISNTLFGLQSPTAAAHDLFTLNKATRWQRLVKLQLPAAVPAIFGGLRISAGLSVIGAIVGDTFFRQGLVGIGGLLDIYTARLQTEDLFTAIGLASVFGVAFFTVFATLDRIIVGRWYGVVRR</sequence>
<feature type="domain" description="ABC transmembrane type-1" evidence="8">
    <location>
        <begin position="68"/>
        <end position="257"/>
    </location>
</feature>
<evidence type="ECO:0000256" key="1">
    <source>
        <dbReference type="ARBA" id="ARBA00004651"/>
    </source>
</evidence>
<comment type="similarity">
    <text evidence="7">Belongs to the binding-protein-dependent transport system permease family.</text>
</comment>
<protein>
    <submittedName>
        <fullName evidence="9">NitT/TauT family transport system permease protein</fullName>
    </submittedName>
</protein>
<dbReference type="Pfam" id="PF00528">
    <property type="entry name" value="BPD_transp_1"/>
    <property type="match status" value="1"/>
</dbReference>
<dbReference type="SUPFAM" id="SSF161098">
    <property type="entry name" value="MetI-like"/>
    <property type="match status" value="1"/>
</dbReference>
<comment type="caution">
    <text evidence="9">The sequence shown here is derived from an EMBL/GenBank/DDBJ whole genome shotgun (WGS) entry which is preliminary data.</text>
</comment>
<dbReference type="CDD" id="cd06261">
    <property type="entry name" value="TM_PBP2"/>
    <property type="match status" value="1"/>
</dbReference>
<evidence type="ECO:0000256" key="6">
    <source>
        <dbReference type="ARBA" id="ARBA00023136"/>
    </source>
</evidence>
<comment type="subcellular location">
    <subcellularLocation>
        <location evidence="1 7">Cell membrane</location>
        <topology evidence="1 7">Multi-pass membrane protein</topology>
    </subcellularLocation>
</comment>
<keyword evidence="5 7" id="KW-1133">Transmembrane helix</keyword>
<feature type="transmembrane region" description="Helical" evidence="7">
    <location>
        <begin position="180"/>
        <end position="204"/>
    </location>
</feature>
<accession>A0A4R7ZX60</accession>
<evidence type="ECO:0000313" key="10">
    <source>
        <dbReference type="Proteomes" id="UP000295447"/>
    </source>
</evidence>
<gene>
    <name evidence="9" type="ORF">EV650_0551</name>
</gene>
<keyword evidence="3" id="KW-1003">Cell membrane</keyword>
<keyword evidence="10" id="KW-1185">Reference proteome</keyword>
<dbReference type="EMBL" id="SODF01000001">
    <property type="protein sequence ID" value="TDW21721.1"/>
    <property type="molecule type" value="Genomic_DNA"/>
</dbReference>
<dbReference type="GO" id="GO:0055085">
    <property type="term" value="P:transmembrane transport"/>
    <property type="evidence" value="ECO:0007669"/>
    <property type="project" value="InterPro"/>
</dbReference>
<evidence type="ECO:0000256" key="2">
    <source>
        <dbReference type="ARBA" id="ARBA00022448"/>
    </source>
</evidence>
<keyword evidence="2 7" id="KW-0813">Transport</keyword>
<feature type="transmembrane region" description="Helical" evidence="7">
    <location>
        <begin position="67"/>
        <end position="91"/>
    </location>
</feature>
<proteinExistence type="inferred from homology"/>
<evidence type="ECO:0000256" key="4">
    <source>
        <dbReference type="ARBA" id="ARBA00022692"/>
    </source>
</evidence>
<evidence type="ECO:0000256" key="7">
    <source>
        <dbReference type="RuleBase" id="RU363032"/>
    </source>
</evidence>
<dbReference type="RefSeq" id="WP_134114985.1">
    <property type="nucleotide sequence ID" value="NZ_SODF01000001.1"/>
</dbReference>
<evidence type="ECO:0000256" key="5">
    <source>
        <dbReference type="ARBA" id="ARBA00022989"/>
    </source>
</evidence>
<organism evidence="9 10">
    <name type="scientific">Kribbella kalugense</name>
    <dbReference type="NCBI Taxonomy" id="2512221"/>
    <lineage>
        <taxon>Bacteria</taxon>
        <taxon>Bacillati</taxon>
        <taxon>Actinomycetota</taxon>
        <taxon>Actinomycetes</taxon>
        <taxon>Propionibacteriales</taxon>
        <taxon>Kribbellaceae</taxon>
        <taxon>Kribbella</taxon>
    </lineage>
</organism>
<dbReference type="PANTHER" id="PTHR30151:SF41">
    <property type="entry name" value="ABC TRANSPORTER PERMEASE PROTEIN"/>
    <property type="match status" value="1"/>
</dbReference>
<dbReference type="PANTHER" id="PTHR30151">
    <property type="entry name" value="ALKANE SULFONATE ABC TRANSPORTER-RELATED, MEMBRANE SUBUNIT"/>
    <property type="match status" value="1"/>
</dbReference>
<feature type="transmembrane region" description="Helical" evidence="7">
    <location>
        <begin position="103"/>
        <end position="126"/>
    </location>
</feature>
<feature type="transmembrane region" description="Helical" evidence="7">
    <location>
        <begin position="12"/>
        <end position="36"/>
    </location>
</feature>
<dbReference type="Proteomes" id="UP000295447">
    <property type="component" value="Unassembled WGS sequence"/>
</dbReference>
<evidence type="ECO:0000256" key="3">
    <source>
        <dbReference type="ARBA" id="ARBA00022475"/>
    </source>
</evidence>
<evidence type="ECO:0000313" key="9">
    <source>
        <dbReference type="EMBL" id="TDW21721.1"/>
    </source>
</evidence>
<reference evidence="9 10" key="1">
    <citation type="submission" date="2019-03" db="EMBL/GenBank/DDBJ databases">
        <title>Genomic Encyclopedia of Type Strains, Phase III (KMG-III): the genomes of soil and plant-associated and newly described type strains.</title>
        <authorList>
            <person name="Whitman W."/>
        </authorList>
    </citation>
    <scope>NUCLEOTIDE SEQUENCE [LARGE SCALE GENOMIC DNA]</scope>
    <source>
        <strain evidence="9 10">VKM Ac-2570</strain>
    </source>
</reference>
<feature type="transmembrane region" description="Helical" evidence="7">
    <location>
        <begin position="232"/>
        <end position="253"/>
    </location>
</feature>
<dbReference type="Gene3D" id="1.10.3720.10">
    <property type="entry name" value="MetI-like"/>
    <property type="match status" value="1"/>
</dbReference>
<dbReference type="InterPro" id="IPR035906">
    <property type="entry name" value="MetI-like_sf"/>
</dbReference>
<keyword evidence="6 7" id="KW-0472">Membrane</keyword>
<keyword evidence="4 7" id="KW-0812">Transmembrane</keyword>
<dbReference type="AlphaFoldDB" id="A0A4R7ZX60"/>
<dbReference type="PROSITE" id="PS50928">
    <property type="entry name" value="ABC_TM1"/>
    <property type="match status" value="1"/>
</dbReference>
<name>A0A4R7ZX60_9ACTN</name>
<dbReference type="InterPro" id="IPR000515">
    <property type="entry name" value="MetI-like"/>
</dbReference>
<evidence type="ECO:0000259" key="8">
    <source>
        <dbReference type="PROSITE" id="PS50928"/>
    </source>
</evidence>